<dbReference type="Proteomes" id="UP000663874">
    <property type="component" value="Unassembled WGS sequence"/>
</dbReference>
<dbReference type="AlphaFoldDB" id="A0A820NVM0"/>
<comment type="caution">
    <text evidence="1">The sequence shown here is derived from an EMBL/GenBank/DDBJ whole genome shotgun (WGS) entry which is preliminary data.</text>
</comment>
<evidence type="ECO:0000313" key="2">
    <source>
        <dbReference type="Proteomes" id="UP000663874"/>
    </source>
</evidence>
<feature type="non-terminal residue" evidence="1">
    <location>
        <position position="122"/>
    </location>
</feature>
<gene>
    <name evidence="1" type="ORF">FNK824_LOCUS43869</name>
</gene>
<name>A0A820NVM0_9BILA</name>
<accession>A0A820NVM0</accession>
<evidence type="ECO:0000313" key="1">
    <source>
        <dbReference type="EMBL" id="CAF4398216.1"/>
    </source>
</evidence>
<organism evidence="1 2">
    <name type="scientific">Rotaria sordida</name>
    <dbReference type="NCBI Taxonomy" id="392033"/>
    <lineage>
        <taxon>Eukaryota</taxon>
        <taxon>Metazoa</taxon>
        <taxon>Spiralia</taxon>
        <taxon>Gnathifera</taxon>
        <taxon>Rotifera</taxon>
        <taxon>Eurotatoria</taxon>
        <taxon>Bdelloidea</taxon>
        <taxon>Philodinida</taxon>
        <taxon>Philodinidae</taxon>
        <taxon>Rotaria</taxon>
    </lineage>
</organism>
<sequence length="122" mass="14002">MSIGRIHEIVCQLWKLNKLFYRLTLDDDSNVDDNYSLDNISESINNLQLKLISITDVKCTITYQNRIIMISTTNETLLSSILKESLEKLLIPIDNIDMFTLNLIDDPESPINVDLDLSIDDI</sequence>
<proteinExistence type="predicted"/>
<reference evidence="1" key="1">
    <citation type="submission" date="2021-02" db="EMBL/GenBank/DDBJ databases">
        <authorList>
            <person name="Nowell W R."/>
        </authorList>
    </citation>
    <scope>NUCLEOTIDE SEQUENCE</scope>
</reference>
<dbReference type="EMBL" id="CAJOBE010064939">
    <property type="protein sequence ID" value="CAF4398216.1"/>
    <property type="molecule type" value="Genomic_DNA"/>
</dbReference>
<protein>
    <submittedName>
        <fullName evidence="1">Uncharacterized protein</fullName>
    </submittedName>
</protein>